<dbReference type="Gene3D" id="3.40.50.620">
    <property type="entry name" value="HUPs"/>
    <property type="match status" value="1"/>
</dbReference>
<comment type="subcellular location">
    <subcellularLocation>
        <location evidence="3">Nucleus</location>
    </subcellularLocation>
</comment>
<evidence type="ECO:0000259" key="22">
    <source>
        <dbReference type="Pfam" id="PF01467"/>
    </source>
</evidence>
<keyword evidence="10 20" id="KW-0548">Nucleotidyltransferase</keyword>
<evidence type="ECO:0000256" key="19">
    <source>
        <dbReference type="ARBA" id="ARBA00064648"/>
    </source>
</evidence>
<dbReference type="EMBL" id="WNTK01000006">
    <property type="protein sequence ID" value="KAG9482474.1"/>
    <property type="molecule type" value="Genomic_DNA"/>
</dbReference>
<organism evidence="23 24">
    <name type="scientific">Eleutherodactylus coqui</name>
    <name type="common">Puerto Rican coqui</name>
    <dbReference type="NCBI Taxonomy" id="57060"/>
    <lineage>
        <taxon>Eukaryota</taxon>
        <taxon>Metazoa</taxon>
        <taxon>Chordata</taxon>
        <taxon>Craniata</taxon>
        <taxon>Vertebrata</taxon>
        <taxon>Euteleostomi</taxon>
        <taxon>Amphibia</taxon>
        <taxon>Batrachia</taxon>
        <taxon>Anura</taxon>
        <taxon>Neobatrachia</taxon>
        <taxon>Hyloidea</taxon>
        <taxon>Eleutherodactylidae</taxon>
        <taxon>Eleutherodactylinae</taxon>
        <taxon>Eleutherodactylus</taxon>
        <taxon>Eleutherodactylus</taxon>
    </lineage>
</organism>
<dbReference type="Pfam" id="PF01467">
    <property type="entry name" value="CTP_transf_like"/>
    <property type="match status" value="1"/>
</dbReference>
<dbReference type="PANTHER" id="PTHR12039:SF21">
    <property type="entry name" value="NICOTINAMIDE_NICOTINIC ACID MONONUCLEOTIDE ADENYLYLTRANSFERASE 1"/>
    <property type="match status" value="1"/>
</dbReference>
<dbReference type="SUPFAM" id="SSF52374">
    <property type="entry name" value="Nucleotidylyl transferase"/>
    <property type="match status" value="1"/>
</dbReference>
<dbReference type="NCBIfam" id="TIGR00482">
    <property type="entry name" value="nicotinate (nicotinamide) nucleotide adenylyltransferase"/>
    <property type="match status" value="1"/>
</dbReference>
<dbReference type="GO" id="GO:0004515">
    <property type="term" value="F:nicotinate-nucleotide adenylyltransferase activity"/>
    <property type="evidence" value="ECO:0007669"/>
    <property type="project" value="UniProtKB-EC"/>
</dbReference>
<comment type="subunit">
    <text evidence="19">Homohexamer. Interacts with ADPRT/PARP1.</text>
</comment>
<dbReference type="AlphaFoldDB" id="A0A8J6F9C9"/>
<evidence type="ECO:0000256" key="2">
    <source>
        <dbReference type="ARBA" id="ARBA00001947"/>
    </source>
</evidence>
<evidence type="ECO:0000256" key="5">
    <source>
        <dbReference type="ARBA" id="ARBA00005019"/>
    </source>
</evidence>
<dbReference type="Proteomes" id="UP000770717">
    <property type="component" value="Unassembled WGS sequence"/>
</dbReference>
<dbReference type="InterPro" id="IPR014729">
    <property type="entry name" value="Rossmann-like_a/b/a_fold"/>
</dbReference>
<evidence type="ECO:0000256" key="6">
    <source>
        <dbReference type="ARBA" id="ARBA00007064"/>
    </source>
</evidence>
<evidence type="ECO:0000256" key="1">
    <source>
        <dbReference type="ARBA" id="ARBA00001946"/>
    </source>
</evidence>
<dbReference type="GO" id="GO:0005524">
    <property type="term" value="F:ATP binding"/>
    <property type="evidence" value="ECO:0007669"/>
    <property type="project" value="UniProtKB-KW"/>
</dbReference>
<keyword evidence="16" id="KW-0539">Nucleus</keyword>
<dbReference type="GO" id="GO:0000309">
    <property type="term" value="F:nicotinamide-nucleotide adenylyltransferase activity"/>
    <property type="evidence" value="ECO:0007669"/>
    <property type="project" value="UniProtKB-EC"/>
</dbReference>
<comment type="pathway">
    <text evidence="4 20">Cofactor biosynthesis; NAD(+) biosynthesis; NAD(+) from nicotinamide D-ribonucleotide: step 1/1.</text>
</comment>
<keyword evidence="7" id="KW-0597">Phosphoprotein</keyword>
<keyword evidence="8 20" id="KW-0662">Pyridine nucleotide biosynthesis</keyword>
<evidence type="ECO:0000256" key="4">
    <source>
        <dbReference type="ARBA" id="ARBA00004658"/>
    </source>
</evidence>
<dbReference type="GO" id="GO:0005634">
    <property type="term" value="C:nucleus"/>
    <property type="evidence" value="ECO:0007669"/>
    <property type="project" value="UniProtKB-SubCell"/>
</dbReference>
<comment type="cofactor">
    <cofactor evidence="1">
        <name>Mg(2+)</name>
        <dbReference type="ChEBI" id="CHEBI:18420"/>
    </cofactor>
</comment>
<gene>
    <name evidence="23" type="ORF">GDO78_011257</name>
</gene>
<evidence type="ECO:0000256" key="12">
    <source>
        <dbReference type="ARBA" id="ARBA00022833"/>
    </source>
</evidence>
<dbReference type="InterPro" id="IPR051182">
    <property type="entry name" value="Euk_NMN_adenylyltrnsfrase"/>
</dbReference>
<keyword evidence="14" id="KW-0460">Magnesium</keyword>
<keyword evidence="15 20" id="KW-0520">NAD</keyword>
<comment type="similarity">
    <text evidence="6 20">Belongs to the eukaryotic NMN adenylyltransferase family.</text>
</comment>
<evidence type="ECO:0000256" key="21">
    <source>
        <dbReference type="SAM" id="MobiDB-lite"/>
    </source>
</evidence>
<evidence type="ECO:0000256" key="18">
    <source>
        <dbReference type="ARBA" id="ARBA00048969"/>
    </source>
</evidence>
<dbReference type="EC" id="2.7.7.1" evidence="20"/>
<evidence type="ECO:0000256" key="8">
    <source>
        <dbReference type="ARBA" id="ARBA00022642"/>
    </source>
</evidence>
<comment type="catalytic activity">
    <reaction evidence="17">
        <text>nicotinate beta-D-ribonucleotide + ATP + H(+) = deamido-NAD(+) + diphosphate</text>
        <dbReference type="Rhea" id="RHEA:22860"/>
        <dbReference type="ChEBI" id="CHEBI:15378"/>
        <dbReference type="ChEBI" id="CHEBI:30616"/>
        <dbReference type="ChEBI" id="CHEBI:33019"/>
        <dbReference type="ChEBI" id="CHEBI:57502"/>
        <dbReference type="ChEBI" id="CHEBI:58437"/>
        <dbReference type="EC" id="2.7.7.18"/>
    </reaction>
    <physiologicalReaction direction="left-to-right" evidence="17">
        <dbReference type="Rhea" id="RHEA:22861"/>
    </physiologicalReaction>
    <physiologicalReaction direction="right-to-left" evidence="17">
        <dbReference type="Rhea" id="RHEA:22862"/>
    </physiologicalReaction>
</comment>
<evidence type="ECO:0000256" key="9">
    <source>
        <dbReference type="ARBA" id="ARBA00022679"/>
    </source>
</evidence>
<proteinExistence type="inferred from homology"/>
<keyword evidence="9 20" id="KW-0808">Transferase</keyword>
<dbReference type="OrthoDB" id="422187at2759"/>
<evidence type="ECO:0000256" key="14">
    <source>
        <dbReference type="ARBA" id="ARBA00022842"/>
    </source>
</evidence>
<evidence type="ECO:0000313" key="23">
    <source>
        <dbReference type="EMBL" id="KAG9482474.1"/>
    </source>
</evidence>
<evidence type="ECO:0000256" key="16">
    <source>
        <dbReference type="ARBA" id="ARBA00023242"/>
    </source>
</evidence>
<evidence type="ECO:0000313" key="24">
    <source>
        <dbReference type="Proteomes" id="UP000770717"/>
    </source>
</evidence>
<comment type="cofactor">
    <cofactor evidence="2">
        <name>Zn(2+)</name>
        <dbReference type="ChEBI" id="CHEBI:29105"/>
    </cofactor>
</comment>
<evidence type="ECO:0000256" key="20">
    <source>
        <dbReference type="RuleBase" id="RU362021"/>
    </source>
</evidence>
<dbReference type="InterPro" id="IPR045094">
    <property type="entry name" value="NMNAT_euk"/>
</dbReference>
<evidence type="ECO:0000256" key="17">
    <source>
        <dbReference type="ARBA" id="ARBA00048514"/>
    </source>
</evidence>
<evidence type="ECO:0000256" key="15">
    <source>
        <dbReference type="ARBA" id="ARBA00023027"/>
    </source>
</evidence>
<keyword evidence="24" id="KW-1185">Reference proteome</keyword>
<keyword evidence="12" id="KW-0862">Zinc</keyword>
<comment type="pathway">
    <text evidence="5">Cofactor biosynthesis; NAD(+) biosynthesis; deamido-NAD(+) from nicotinate D-ribonucleotide: step 1/1.</text>
</comment>
<evidence type="ECO:0000256" key="3">
    <source>
        <dbReference type="ARBA" id="ARBA00004123"/>
    </source>
</evidence>
<keyword evidence="11 20" id="KW-0547">Nucleotide-binding</keyword>
<name>A0A8J6F9C9_ELECQ</name>
<reference evidence="23" key="1">
    <citation type="thesis" date="2020" institute="ProQuest LLC" country="789 East Eisenhower Parkway, Ann Arbor, MI, USA">
        <title>Comparative Genomics and Chromosome Evolution.</title>
        <authorList>
            <person name="Mudd A.B."/>
        </authorList>
    </citation>
    <scope>NUCLEOTIDE SEQUENCE</scope>
    <source>
        <strain evidence="23">HN-11 Male</strain>
        <tissue evidence="23">Kidney and liver</tissue>
    </source>
</reference>
<evidence type="ECO:0000256" key="11">
    <source>
        <dbReference type="ARBA" id="ARBA00022741"/>
    </source>
</evidence>
<dbReference type="UniPathway" id="UPA00253">
    <property type="reaction ID" value="UER00332"/>
</dbReference>
<sequence length="374" mass="42845">MLSAIAPRTCCDPSSQVLMLGLSRIVLTLCPRFSRYRPWDPSSACRRWYRNQSRAPIRGLVLPPQRGASTRSSQWAQNCISNRNSLHLRSWFSAEAMEKSDSRMEVVLLATGSFNPITVMHLRLFELARDYLQGTGKYKVVKGIISPVSDGYKKKGLVEGCHRLAMAQLATENSDWIEVDPWECSKKEWTETALALRHYQQQQISTDNGEIREKKSGCRKGQKRKRNHICQDVPDYNCPESKAPPQVKLLCGADILESLGVPNLWKPEHVNEIVSSFGLVCITRMGSNAQKFIYESDVLWKHRHNIHLVEEWITNDISSTKVRRALRRGMSVRYLVPDSVLDYIKKHDLYNEESEEKNSGLTLEPFLRNSENPQ</sequence>
<protein>
    <recommendedName>
        <fullName evidence="20">Nicotinamide-nucleotide adenylyltransferase</fullName>
        <ecNumber evidence="20">2.7.7.1</ecNumber>
        <ecNumber evidence="20">2.7.7.18</ecNumber>
    </recommendedName>
</protein>
<evidence type="ECO:0000256" key="13">
    <source>
        <dbReference type="ARBA" id="ARBA00022840"/>
    </source>
</evidence>
<evidence type="ECO:0000256" key="10">
    <source>
        <dbReference type="ARBA" id="ARBA00022695"/>
    </source>
</evidence>
<accession>A0A8J6F9C9</accession>
<dbReference type="EC" id="2.7.7.18" evidence="20"/>
<dbReference type="InterPro" id="IPR004821">
    <property type="entry name" value="Cyt_trans-like"/>
</dbReference>
<dbReference type="PANTHER" id="PTHR12039">
    <property type="entry name" value="NICOTINAMIDE MONONUCLEOTIDE ADENYLYLTRANSFERASE"/>
    <property type="match status" value="1"/>
</dbReference>
<dbReference type="GO" id="GO:0009435">
    <property type="term" value="P:NAD+ biosynthetic process"/>
    <property type="evidence" value="ECO:0007669"/>
    <property type="project" value="UniProtKB-UniPathway"/>
</dbReference>
<feature type="domain" description="Cytidyltransferase-like" evidence="22">
    <location>
        <begin position="109"/>
        <end position="324"/>
    </location>
</feature>
<evidence type="ECO:0000256" key="7">
    <source>
        <dbReference type="ARBA" id="ARBA00022553"/>
    </source>
</evidence>
<dbReference type="InterPro" id="IPR005248">
    <property type="entry name" value="NadD/NMNAT"/>
</dbReference>
<comment type="caution">
    <text evidence="23">The sequence shown here is derived from an EMBL/GenBank/DDBJ whole genome shotgun (WGS) entry which is preliminary data.</text>
</comment>
<comment type="catalytic activity">
    <reaction evidence="18">
        <text>beta-nicotinamide D-ribonucleotide + ATP + H(+) = diphosphate + NAD(+)</text>
        <dbReference type="Rhea" id="RHEA:21360"/>
        <dbReference type="ChEBI" id="CHEBI:14649"/>
        <dbReference type="ChEBI" id="CHEBI:15378"/>
        <dbReference type="ChEBI" id="CHEBI:30616"/>
        <dbReference type="ChEBI" id="CHEBI:33019"/>
        <dbReference type="ChEBI" id="CHEBI:57540"/>
        <dbReference type="EC" id="2.7.7.1"/>
    </reaction>
    <physiologicalReaction direction="left-to-right" evidence="18">
        <dbReference type="Rhea" id="RHEA:21361"/>
    </physiologicalReaction>
    <physiologicalReaction direction="right-to-left" evidence="18">
        <dbReference type="Rhea" id="RHEA:21362"/>
    </physiologicalReaction>
</comment>
<feature type="region of interest" description="Disordered" evidence="21">
    <location>
        <begin position="355"/>
        <end position="374"/>
    </location>
</feature>
<keyword evidence="13 20" id="KW-0067">ATP-binding</keyword>
<dbReference type="CDD" id="cd09286">
    <property type="entry name" value="NMNAT_Eukarya"/>
    <property type="match status" value="1"/>
</dbReference>
<dbReference type="FunFam" id="3.40.50.620:FF:000101">
    <property type="entry name" value="Nicotinamide-nucleotide adenylyltransferase"/>
    <property type="match status" value="1"/>
</dbReference>